<dbReference type="InterPro" id="IPR001789">
    <property type="entry name" value="Sig_transdc_resp-reg_receiver"/>
</dbReference>
<dbReference type="InterPro" id="IPR011006">
    <property type="entry name" value="CheY-like_superfamily"/>
</dbReference>
<comment type="caution">
    <text evidence="3">The sequence shown here is derived from an EMBL/GenBank/DDBJ whole genome shotgun (WGS) entry which is preliminary data.</text>
</comment>
<proteinExistence type="predicted"/>
<dbReference type="GO" id="GO:0000160">
    <property type="term" value="P:phosphorelay signal transduction system"/>
    <property type="evidence" value="ECO:0007669"/>
    <property type="project" value="InterPro"/>
</dbReference>
<organism evidence="3 4">
    <name type="scientific">Bacillus cereus VD196</name>
    <dbReference type="NCBI Taxonomy" id="1053243"/>
    <lineage>
        <taxon>Bacteria</taxon>
        <taxon>Bacillati</taxon>
        <taxon>Bacillota</taxon>
        <taxon>Bacilli</taxon>
        <taxon>Bacillales</taxon>
        <taxon>Bacillaceae</taxon>
        <taxon>Bacillus</taxon>
        <taxon>Bacillus cereus group</taxon>
    </lineage>
</organism>
<evidence type="ECO:0000313" key="3">
    <source>
        <dbReference type="EMBL" id="EOO62289.1"/>
    </source>
</evidence>
<dbReference type="PROSITE" id="PS50110">
    <property type="entry name" value="RESPONSE_REGULATORY"/>
    <property type="match status" value="1"/>
</dbReference>
<dbReference type="EMBL" id="AHFL01000054">
    <property type="protein sequence ID" value="EOO62289.1"/>
    <property type="molecule type" value="Genomic_DNA"/>
</dbReference>
<dbReference type="Gene3D" id="3.40.50.2300">
    <property type="match status" value="1"/>
</dbReference>
<name>A0A9W5V646_BACCE</name>
<protein>
    <recommendedName>
        <fullName evidence="2">Response regulatory domain-containing protein</fullName>
    </recommendedName>
</protein>
<feature type="modified residue" description="4-aspartylphosphate" evidence="1">
    <location>
        <position position="24"/>
    </location>
</feature>
<dbReference type="AlphaFoldDB" id="A0A9W5V646"/>
<keyword evidence="1" id="KW-0597">Phosphoprotein</keyword>
<dbReference type="Proteomes" id="UP000014023">
    <property type="component" value="Unassembled WGS sequence"/>
</dbReference>
<sequence>MKAIDGEEANRVIQLQPIDVVVLDIMMPKWMVMR</sequence>
<evidence type="ECO:0000259" key="2">
    <source>
        <dbReference type="PROSITE" id="PS50110"/>
    </source>
</evidence>
<dbReference type="SUPFAM" id="SSF52172">
    <property type="entry name" value="CheY-like"/>
    <property type="match status" value="1"/>
</dbReference>
<gene>
    <name evidence="3" type="ORF">IKE_05716</name>
</gene>
<feature type="domain" description="Response regulatory" evidence="2">
    <location>
        <begin position="1"/>
        <end position="34"/>
    </location>
</feature>
<reference evidence="3 4" key="1">
    <citation type="submission" date="2012-12" db="EMBL/GenBank/DDBJ databases">
        <title>The Genome Sequence of Bacillus cereus VD196.</title>
        <authorList>
            <consortium name="The Broad Institute Genome Sequencing Platform"/>
            <consortium name="The Broad Institute Genome Sequencing Center for Infectious Disease"/>
            <person name="Feldgarden M."/>
            <person name="Van der Auwera G.A."/>
            <person name="Mahillon J."/>
            <person name="Duprez V."/>
            <person name="Timmery S."/>
            <person name="Mattelet C."/>
            <person name="Dierick K."/>
            <person name="Sun M."/>
            <person name="Yu Z."/>
            <person name="Zhu L."/>
            <person name="Hu X."/>
            <person name="Shank E.B."/>
            <person name="Swiecicka I."/>
            <person name="Hansen B.M."/>
            <person name="Andrup L."/>
            <person name="Walker B."/>
            <person name="Young S.K."/>
            <person name="Zeng Q."/>
            <person name="Gargeya S."/>
            <person name="Fitzgerald M."/>
            <person name="Haas B."/>
            <person name="Abouelleil A."/>
            <person name="Alvarado L."/>
            <person name="Arachchi H.M."/>
            <person name="Berlin A.M."/>
            <person name="Chapman S.B."/>
            <person name="Dewar J."/>
            <person name="Goldberg J."/>
            <person name="Griggs A."/>
            <person name="Gujja S."/>
            <person name="Hansen M."/>
            <person name="Howarth C."/>
            <person name="Imamovic A."/>
            <person name="Larimer J."/>
            <person name="McCowan C."/>
            <person name="Murphy C."/>
            <person name="Neiman D."/>
            <person name="Pearson M."/>
            <person name="Priest M."/>
            <person name="Roberts A."/>
            <person name="Saif S."/>
            <person name="Shea T."/>
            <person name="Sisk P."/>
            <person name="Sykes S."/>
            <person name="Wortman J."/>
            <person name="Nusbaum C."/>
            <person name="Birren B."/>
        </authorList>
    </citation>
    <scope>NUCLEOTIDE SEQUENCE [LARGE SCALE GENOMIC DNA]</scope>
    <source>
        <strain evidence="3 4">VD196</strain>
    </source>
</reference>
<accession>A0A9W5V646</accession>
<evidence type="ECO:0000256" key="1">
    <source>
        <dbReference type="PROSITE-ProRule" id="PRU00169"/>
    </source>
</evidence>
<evidence type="ECO:0000313" key="4">
    <source>
        <dbReference type="Proteomes" id="UP000014023"/>
    </source>
</evidence>